<dbReference type="InterPro" id="IPR022062">
    <property type="entry name" value="DUF3618"/>
</dbReference>
<evidence type="ECO:0000256" key="1">
    <source>
        <dbReference type="SAM" id="MobiDB-lite"/>
    </source>
</evidence>
<accession>A0ABY2S6L5</accession>
<keyword evidence="4" id="KW-1185">Reference proteome</keyword>
<evidence type="ECO:0000313" key="3">
    <source>
        <dbReference type="EMBL" id="TKG71574.1"/>
    </source>
</evidence>
<proteinExistence type="predicted"/>
<sequence>MSTPKESPKERTEESEEFPRNPEEARLDIELTRQELGDTAHALAHKLNVPARAKEQAQQRAARFKGQAQQRATQVKGQLKHGTAKATETVRGNPVPFIVSGAVAAVAVGGVITWKVRH</sequence>
<evidence type="ECO:0000313" key="4">
    <source>
        <dbReference type="Proteomes" id="UP000309992"/>
    </source>
</evidence>
<keyword evidence="2" id="KW-0812">Transmembrane</keyword>
<organism evidence="3 4">
    <name type="scientific">Prauserella endophytica</name>
    <dbReference type="NCBI Taxonomy" id="1592324"/>
    <lineage>
        <taxon>Bacteria</taxon>
        <taxon>Bacillati</taxon>
        <taxon>Actinomycetota</taxon>
        <taxon>Actinomycetes</taxon>
        <taxon>Pseudonocardiales</taxon>
        <taxon>Pseudonocardiaceae</taxon>
        <taxon>Prauserella</taxon>
        <taxon>Prauserella coralliicola group</taxon>
    </lineage>
</organism>
<feature type="region of interest" description="Disordered" evidence="1">
    <location>
        <begin position="1"/>
        <end position="26"/>
    </location>
</feature>
<name>A0ABY2S6L5_9PSEU</name>
<dbReference type="Pfam" id="PF12277">
    <property type="entry name" value="DUF3618"/>
    <property type="match status" value="1"/>
</dbReference>
<reference evidence="3 4" key="1">
    <citation type="journal article" date="2015" name="Antonie Van Leeuwenhoek">
        <title>Prauserella endophytica sp. nov., an endophytic actinobacterium isolated from Tamarix taklamakanensis.</title>
        <authorList>
            <person name="Liu J.M."/>
            <person name="Habden X."/>
            <person name="Guo L."/>
            <person name="Tuo L."/>
            <person name="Jiang Z.K."/>
            <person name="Liu S.W."/>
            <person name="Liu X.F."/>
            <person name="Chen L."/>
            <person name="Li R.F."/>
            <person name="Zhang Y.Q."/>
            <person name="Sun C.H."/>
        </authorList>
    </citation>
    <scope>NUCLEOTIDE SEQUENCE [LARGE SCALE GENOMIC DNA]</scope>
    <source>
        <strain evidence="3 4">CGMCC 4.7182</strain>
    </source>
</reference>
<evidence type="ECO:0000256" key="2">
    <source>
        <dbReference type="SAM" id="Phobius"/>
    </source>
</evidence>
<dbReference type="RefSeq" id="WP_112275191.1">
    <property type="nucleotide sequence ID" value="NZ_SWMS01000005.1"/>
</dbReference>
<keyword evidence="2" id="KW-1133">Transmembrane helix</keyword>
<protein>
    <submittedName>
        <fullName evidence="3">DUF3618 domain-containing protein</fullName>
    </submittedName>
</protein>
<feature type="transmembrane region" description="Helical" evidence="2">
    <location>
        <begin position="95"/>
        <end position="114"/>
    </location>
</feature>
<keyword evidence="2" id="KW-0472">Membrane</keyword>
<comment type="caution">
    <text evidence="3">The sequence shown here is derived from an EMBL/GenBank/DDBJ whole genome shotgun (WGS) entry which is preliminary data.</text>
</comment>
<gene>
    <name evidence="3" type="ORF">FCN18_12430</name>
</gene>
<feature type="compositionally biased region" description="Polar residues" evidence="1">
    <location>
        <begin position="67"/>
        <end position="76"/>
    </location>
</feature>
<dbReference type="EMBL" id="SWMS01000005">
    <property type="protein sequence ID" value="TKG71574.1"/>
    <property type="molecule type" value="Genomic_DNA"/>
</dbReference>
<feature type="region of interest" description="Disordered" evidence="1">
    <location>
        <begin position="62"/>
        <end position="85"/>
    </location>
</feature>
<dbReference type="Proteomes" id="UP000309992">
    <property type="component" value="Unassembled WGS sequence"/>
</dbReference>